<keyword evidence="1" id="KW-0540">Nuclease</keyword>
<feature type="compositionally biased region" description="Low complexity" evidence="6">
    <location>
        <begin position="499"/>
        <end position="514"/>
    </location>
</feature>
<dbReference type="GO" id="GO:0006396">
    <property type="term" value="P:RNA processing"/>
    <property type="evidence" value="ECO:0007669"/>
    <property type="project" value="InterPro"/>
</dbReference>
<evidence type="ECO:0000256" key="3">
    <source>
        <dbReference type="ARBA" id="ARBA00022801"/>
    </source>
</evidence>
<dbReference type="PROSITE" id="PS00517">
    <property type="entry name" value="RNASE_3_1"/>
    <property type="match status" value="1"/>
</dbReference>
<dbReference type="CDD" id="cd00593">
    <property type="entry name" value="RIBOc"/>
    <property type="match status" value="1"/>
</dbReference>
<feature type="domain" description="RNase III" evidence="8">
    <location>
        <begin position="622"/>
        <end position="724"/>
    </location>
</feature>
<reference evidence="9" key="1">
    <citation type="submission" date="2020-11" db="EMBL/GenBank/DDBJ databases">
        <title>Chlorella ohadii genome sequencing and assembly.</title>
        <authorList>
            <person name="Murik O."/>
            <person name="Treves H."/>
            <person name="Kedem I."/>
            <person name="Shotland Y."/>
            <person name="Kaplan A."/>
        </authorList>
    </citation>
    <scope>NUCLEOTIDE SEQUENCE</scope>
    <source>
        <strain evidence="9">1</strain>
    </source>
</reference>
<evidence type="ECO:0000259" key="8">
    <source>
        <dbReference type="PROSITE" id="PS50142"/>
    </source>
</evidence>
<evidence type="ECO:0000256" key="2">
    <source>
        <dbReference type="ARBA" id="ARBA00022759"/>
    </source>
</evidence>
<dbReference type="GO" id="GO:0010468">
    <property type="term" value="P:regulation of gene expression"/>
    <property type="evidence" value="ECO:0007669"/>
    <property type="project" value="TreeGrafter"/>
</dbReference>
<dbReference type="InterPro" id="IPR000999">
    <property type="entry name" value="RNase_III_dom"/>
</dbReference>
<dbReference type="SUPFAM" id="SSF54768">
    <property type="entry name" value="dsRNA-binding domain-like"/>
    <property type="match status" value="1"/>
</dbReference>
<feature type="domain" description="DRBM" evidence="7">
    <location>
        <begin position="751"/>
        <end position="825"/>
    </location>
</feature>
<dbReference type="Gene3D" id="3.30.160.20">
    <property type="match status" value="1"/>
</dbReference>
<evidence type="ECO:0000256" key="4">
    <source>
        <dbReference type="ARBA" id="ARBA00022884"/>
    </source>
</evidence>
<dbReference type="SMART" id="SM00358">
    <property type="entry name" value="DSRM"/>
    <property type="match status" value="1"/>
</dbReference>
<evidence type="ECO:0000313" key="9">
    <source>
        <dbReference type="EMBL" id="KAI7846110.1"/>
    </source>
</evidence>
<accession>A0AAD5H9K9</accession>
<dbReference type="InterPro" id="IPR014720">
    <property type="entry name" value="dsRBD_dom"/>
</dbReference>
<name>A0AAD5H9K9_9CHLO</name>
<organism evidence="9 10">
    <name type="scientific">Chlorella ohadii</name>
    <dbReference type="NCBI Taxonomy" id="2649997"/>
    <lineage>
        <taxon>Eukaryota</taxon>
        <taxon>Viridiplantae</taxon>
        <taxon>Chlorophyta</taxon>
        <taxon>core chlorophytes</taxon>
        <taxon>Trebouxiophyceae</taxon>
        <taxon>Chlorellales</taxon>
        <taxon>Chlorellaceae</taxon>
        <taxon>Chlorella clade</taxon>
        <taxon>Chlorella</taxon>
    </lineage>
</organism>
<comment type="caution">
    <text evidence="9">The sequence shown here is derived from an EMBL/GenBank/DDBJ whole genome shotgun (WGS) entry which is preliminary data.</text>
</comment>
<dbReference type="GO" id="GO:0004525">
    <property type="term" value="F:ribonuclease III activity"/>
    <property type="evidence" value="ECO:0007669"/>
    <property type="project" value="InterPro"/>
</dbReference>
<feature type="compositionally biased region" description="Low complexity" evidence="6">
    <location>
        <begin position="67"/>
        <end position="96"/>
    </location>
</feature>
<feature type="region of interest" description="Disordered" evidence="6">
    <location>
        <begin position="12"/>
        <end position="112"/>
    </location>
</feature>
<dbReference type="PROSITE" id="PS50137">
    <property type="entry name" value="DS_RBD"/>
    <property type="match status" value="1"/>
</dbReference>
<protein>
    <submittedName>
        <fullName evidence="9">Uncharacterized protein</fullName>
    </submittedName>
</protein>
<keyword evidence="10" id="KW-1185">Reference proteome</keyword>
<gene>
    <name evidence="9" type="ORF">COHA_000371</name>
</gene>
<feature type="region of interest" description="Disordered" evidence="6">
    <location>
        <begin position="475"/>
        <end position="514"/>
    </location>
</feature>
<evidence type="ECO:0000313" key="10">
    <source>
        <dbReference type="Proteomes" id="UP001205105"/>
    </source>
</evidence>
<evidence type="ECO:0000259" key="7">
    <source>
        <dbReference type="PROSITE" id="PS50137"/>
    </source>
</evidence>
<keyword evidence="3" id="KW-0378">Hydrolase</keyword>
<feature type="compositionally biased region" description="Basic and acidic residues" evidence="6">
    <location>
        <begin position="338"/>
        <end position="349"/>
    </location>
</feature>
<dbReference type="GO" id="GO:0003725">
    <property type="term" value="F:double-stranded RNA binding"/>
    <property type="evidence" value="ECO:0007669"/>
    <property type="project" value="TreeGrafter"/>
</dbReference>
<evidence type="ECO:0000256" key="5">
    <source>
        <dbReference type="PROSITE-ProRule" id="PRU00266"/>
    </source>
</evidence>
<dbReference type="GO" id="GO:0005634">
    <property type="term" value="C:nucleus"/>
    <property type="evidence" value="ECO:0007669"/>
    <property type="project" value="TreeGrafter"/>
</dbReference>
<feature type="compositionally biased region" description="Low complexity" evidence="6">
    <location>
        <begin position="376"/>
        <end position="406"/>
    </location>
</feature>
<dbReference type="PANTHER" id="PTHR11207">
    <property type="entry name" value="RIBONUCLEASE III"/>
    <property type="match status" value="1"/>
</dbReference>
<dbReference type="PROSITE" id="PS50142">
    <property type="entry name" value="RNASE_3_2"/>
    <property type="match status" value="1"/>
</dbReference>
<sequence>MLWWRYESALKSAAGGGSGYGSGEDDSSRGSAGGRGSTRASLDEEPAAADPGESVLNRRQMRRMARAAKAAAKAAGRRQPAAAASSWAGSESSSDVSRQHSDHSGSSAAQHAPAGLAIDQAAFQPSWQVCTLRGLPDGTVIYKFADDFEPVVAGPEPSAAAAGAAAGAADAAADAAAPAAAAAETAAAGVAADVAAPAAAASDDAGGVPVAGFTAQSPPGGEAGAWWRQEQRPELGKLLLVQEQQRSVEGVPWSSALRLGVRFSSHAKSVLNKLQIFTTEYEQQQGSSVMLSSRLHPSYEKALARVKRALEEEQQPQQEAAAAQQQQQQREQAQRAQRGRERQQQEARRSRWGLQNEQASQLPAQQQQEQQEEEQASQTQQQEQQAQQEIQHEPQQTQRRQQQEQAQQDDTDSGGLAALLAEQPFRRRAQQREPGAEEQQEQQPADRAALPGAEQLQPQQQEEVEWQAELLPRPQWQPPAAEQPGVRPSKGEAVDRGQRATAPAASTTAQQQAKQQQQKQVQQAAAPWAQLLALAAALGAAALRLLRSIVTGLASFWLALYRRLPVFIRRLFWRSWPPQWPGHLSPSVRQLLLARRMGAAELQAAGFNADGHSVDPLADLQAWHVERLTGCQVRDLSLFRAALTHKSALPQELRVTRSYERLEFLGDAVLSLACRTLLMERCPTSDEHYLVLDPRTLREGGQHTPHILADVFEALLGALYLDAGWAAAHAFCRRVLGACVDWGQVEADAEDWKGVLSRVAYQQRRPQPRYRTTSTRKRQFRGGLQLKWYTVEVQYCGEVVGTGSGWERRWAEQAAARQALDNMGQLPGQEVPGDVALEGQ</sequence>
<evidence type="ECO:0000256" key="1">
    <source>
        <dbReference type="ARBA" id="ARBA00022722"/>
    </source>
</evidence>
<dbReference type="SMART" id="SM00535">
    <property type="entry name" value="RIBOc"/>
    <property type="match status" value="1"/>
</dbReference>
<dbReference type="Proteomes" id="UP001205105">
    <property type="component" value="Unassembled WGS sequence"/>
</dbReference>
<dbReference type="PANTHER" id="PTHR11207:SF0">
    <property type="entry name" value="RIBONUCLEASE 3"/>
    <property type="match status" value="1"/>
</dbReference>
<keyword evidence="2" id="KW-0255">Endonuclease</keyword>
<keyword evidence="4 5" id="KW-0694">RNA-binding</keyword>
<dbReference type="AlphaFoldDB" id="A0AAD5H9K9"/>
<evidence type="ECO:0000256" key="6">
    <source>
        <dbReference type="SAM" id="MobiDB-lite"/>
    </source>
</evidence>
<dbReference type="SUPFAM" id="SSF69065">
    <property type="entry name" value="RNase III domain-like"/>
    <property type="match status" value="1"/>
</dbReference>
<dbReference type="Gene3D" id="1.10.1520.10">
    <property type="entry name" value="Ribonuclease III domain"/>
    <property type="match status" value="2"/>
</dbReference>
<feature type="compositionally biased region" description="Low complexity" evidence="6">
    <location>
        <begin position="355"/>
        <end position="369"/>
    </location>
</feature>
<feature type="region of interest" description="Disordered" evidence="6">
    <location>
        <begin position="310"/>
        <end position="449"/>
    </location>
</feature>
<feature type="compositionally biased region" description="Basic and acidic residues" evidence="6">
    <location>
        <begin position="489"/>
        <end position="498"/>
    </location>
</feature>
<dbReference type="EMBL" id="JADXDR010000009">
    <property type="protein sequence ID" value="KAI7846110.1"/>
    <property type="molecule type" value="Genomic_DNA"/>
</dbReference>
<feature type="compositionally biased region" description="Low complexity" evidence="6">
    <location>
        <begin position="315"/>
        <end position="336"/>
    </location>
</feature>
<dbReference type="InterPro" id="IPR036389">
    <property type="entry name" value="RNase_III_sf"/>
</dbReference>
<proteinExistence type="predicted"/>